<evidence type="ECO:0000313" key="2">
    <source>
        <dbReference type="EMBL" id="OJD71319.1"/>
    </source>
</evidence>
<reference evidence="1 4" key="2">
    <citation type="submission" date="2018-12" db="EMBL/GenBank/DDBJ databases">
        <authorList>
            <person name="Wang H."/>
            <person name="Peng S."/>
            <person name="Yu X."/>
            <person name="Li X."/>
        </authorList>
    </citation>
    <scope>NUCLEOTIDE SEQUENCE [LARGE SCALE GENOMIC DNA]</scope>
    <source>
        <strain evidence="1 4">PFYN01</strain>
    </source>
</reference>
<dbReference type="GeneID" id="83636138"/>
<sequence length="80" mass="9574">MIIEFDGYGINEYVFGRNCSLNELIIMYLNVKNEEICNEELLNLFCVRYHYEKIQKLLQEDVLSDVVIDLDTDYIYIPTR</sequence>
<dbReference type="Proteomes" id="UP000272492">
    <property type="component" value="Chromosome"/>
</dbReference>
<dbReference type="EMBL" id="CP034548">
    <property type="protein sequence ID" value="AZQ47677.1"/>
    <property type="molecule type" value="Genomic_DNA"/>
</dbReference>
<dbReference type="AlphaFoldDB" id="A0A1J9V4E3"/>
<reference evidence="2 3" key="1">
    <citation type="submission" date="2016-06" db="EMBL/GenBank/DDBJ databases">
        <title>First insights into the genetic diversity and population structure of in the Bacillus cereus group bacteria from diverse marine environments.</title>
        <authorList>
            <person name="Liu Y."/>
            <person name="Lai Q."/>
            <person name="Shao Z."/>
        </authorList>
    </citation>
    <scope>NUCLEOTIDE SEQUENCE [LARGE SCALE GENOMIC DNA]</scope>
    <source>
        <strain evidence="2 3">N35-10-2</strain>
    </source>
</reference>
<evidence type="ECO:0000313" key="4">
    <source>
        <dbReference type="Proteomes" id="UP000272492"/>
    </source>
</evidence>
<protein>
    <submittedName>
        <fullName evidence="2">Uncharacterized protein</fullName>
    </submittedName>
</protein>
<evidence type="ECO:0000313" key="1">
    <source>
        <dbReference type="EMBL" id="AZQ47677.1"/>
    </source>
</evidence>
<keyword evidence="4" id="KW-1185">Reference proteome</keyword>
<dbReference type="RefSeq" id="WP_048529883.1">
    <property type="nucleotide sequence ID" value="NZ_CBCSIO010000032.1"/>
</dbReference>
<dbReference type="Proteomes" id="UP000181873">
    <property type="component" value="Unassembled WGS sequence"/>
</dbReference>
<proteinExistence type="predicted"/>
<name>A0A1J9V4E3_9BACI</name>
<accession>A0A1J9V4E3</accession>
<evidence type="ECO:0000313" key="3">
    <source>
        <dbReference type="Proteomes" id="UP000181873"/>
    </source>
</evidence>
<dbReference type="EMBL" id="MAOE01000001">
    <property type="protein sequence ID" value="OJD71319.1"/>
    <property type="molecule type" value="Genomic_DNA"/>
</dbReference>
<gene>
    <name evidence="2" type="ORF">BAU25_00420</name>
    <name evidence="1" type="ORF">EJW27_14885</name>
</gene>
<organism evidence="2 3">
    <name type="scientific">Bacillus albus</name>
    <dbReference type="NCBI Taxonomy" id="2026189"/>
    <lineage>
        <taxon>Bacteria</taxon>
        <taxon>Bacillati</taxon>
        <taxon>Bacillota</taxon>
        <taxon>Bacilli</taxon>
        <taxon>Bacillales</taxon>
        <taxon>Bacillaceae</taxon>
        <taxon>Bacillus</taxon>
        <taxon>Bacillus cereus group</taxon>
    </lineage>
</organism>